<protein>
    <submittedName>
        <fullName evidence="2">HNH endonuclease</fullName>
    </submittedName>
</protein>
<dbReference type="EMBL" id="SSCJ01000018">
    <property type="protein sequence ID" value="MDI4510971.1"/>
    <property type="molecule type" value="Genomic_DNA"/>
</dbReference>
<dbReference type="GO" id="GO:0004519">
    <property type="term" value="F:endonuclease activity"/>
    <property type="evidence" value="ECO:0007669"/>
    <property type="project" value="UniProtKB-KW"/>
</dbReference>
<gene>
    <name evidence="2" type="ORF">E6P75_12295</name>
</gene>
<name>A0AAW6TEQ5_FAUOS</name>
<keyword evidence="2" id="KW-0378">Hydrolase</keyword>
<proteinExistence type="predicted"/>
<reference evidence="2" key="1">
    <citation type="submission" date="2019-04" db="EMBL/GenBank/DDBJ databases">
        <title>Moraxella osloensis CCUG 73412, isolated from corneal scrapings as causative agent of keratitis.</title>
        <authorList>
            <person name="Connolly G."/>
            <person name="Jaen-Luchoro D."/>
            <person name="Pinyeiro-Iglesias B."/>
            <person name="Curry A."/>
            <person name="Knowles S."/>
            <person name="Moore E.R.B."/>
        </authorList>
    </citation>
    <scope>NUCLEOTIDE SEQUENCE</scope>
    <source>
        <strain evidence="2">CCUG 73412</strain>
    </source>
</reference>
<dbReference type="InterPro" id="IPR002711">
    <property type="entry name" value="HNH"/>
</dbReference>
<dbReference type="SMART" id="SM00507">
    <property type="entry name" value="HNHc"/>
    <property type="match status" value="1"/>
</dbReference>
<dbReference type="AlphaFoldDB" id="A0AAW6TEQ5"/>
<evidence type="ECO:0000313" key="2">
    <source>
        <dbReference type="EMBL" id="MDI4510971.1"/>
    </source>
</evidence>
<dbReference type="InterPro" id="IPR003615">
    <property type="entry name" value="HNH_nuc"/>
</dbReference>
<dbReference type="CDD" id="cd00085">
    <property type="entry name" value="HNHc"/>
    <property type="match status" value="1"/>
</dbReference>
<dbReference type="Pfam" id="PF01844">
    <property type="entry name" value="HNH"/>
    <property type="match status" value="1"/>
</dbReference>
<organism evidence="2">
    <name type="scientific">Faucicola osloensis</name>
    <name type="common">Moraxella osloensis</name>
    <dbReference type="NCBI Taxonomy" id="34062"/>
    <lineage>
        <taxon>Bacteria</taxon>
        <taxon>Pseudomonadati</taxon>
        <taxon>Pseudomonadota</taxon>
        <taxon>Gammaproteobacteria</taxon>
        <taxon>Moraxellales</taxon>
        <taxon>Moraxellaceae</taxon>
        <taxon>Faucicola</taxon>
    </lineage>
</organism>
<accession>A0AAW6TEQ5</accession>
<comment type="caution">
    <text evidence="2">The sequence shown here is derived from an EMBL/GenBank/DDBJ whole genome shotgun (WGS) entry which is preliminary data.</text>
</comment>
<dbReference type="GO" id="GO:0008270">
    <property type="term" value="F:zinc ion binding"/>
    <property type="evidence" value="ECO:0007669"/>
    <property type="project" value="InterPro"/>
</dbReference>
<dbReference type="GO" id="GO:0003676">
    <property type="term" value="F:nucleic acid binding"/>
    <property type="evidence" value="ECO:0007669"/>
    <property type="project" value="InterPro"/>
</dbReference>
<keyword evidence="2" id="KW-0540">Nuclease</keyword>
<evidence type="ECO:0000259" key="1">
    <source>
        <dbReference type="SMART" id="SM00507"/>
    </source>
</evidence>
<keyword evidence="2" id="KW-0255">Endonuclease</keyword>
<feature type="domain" description="HNH nuclease" evidence="1">
    <location>
        <begin position="197"/>
        <end position="250"/>
    </location>
</feature>
<sequence>MSLADILKQLHANALRVSNNLVEFSLTQKSFVFDPTILKTRQGLDISLDDIILQDGVWTYQGYHVLLFIPDQGMTFIDVINGNKEGRKFHLTDCVTLQEMKAKGRFQRYRVTNNTEGIFEIHGINKYTGGPETAEAKLNVCKNCLDRLNYQNYQRNKRQVYDNFNLEVFFKTYQTYFTDLPRDIGQSQPGYARDWGSISLNYRSSKKWCCENCGVKLVDHKRLLHTHHIDGVKHHNDYSNLRAVCLECHSKEPNHDHMIVSADDLALLQILRYNYL</sequence>